<feature type="signal peptide" evidence="6">
    <location>
        <begin position="1"/>
        <end position="23"/>
    </location>
</feature>
<protein>
    <submittedName>
        <fullName evidence="8">Lumenal Hsp70 protein</fullName>
    </submittedName>
</protein>
<comment type="caution">
    <text evidence="8">The sequence shown here is derived from an EMBL/GenBank/DDBJ whole genome shotgun (WGS) entry which is preliminary data.</text>
</comment>
<feature type="chain" id="PRO_5045031503" evidence="6">
    <location>
        <begin position="24"/>
        <end position="880"/>
    </location>
</feature>
<organism evidence="8 9">
    <name type="scientific">Marasmiellus scandens</name>
    <dbReference type="NCBI Taxonomy" id="2682957"/>
    <lineage>
        <taxon>Eukaryota</taxon>
        <taxon>Fungi</taxon>
        <taxon>Dikarya</taxon>
        <taxon>Basidiomycota</taxon>
        <taxon>Agaricomycotina</taxon>
        <taxon>Agaricomycetes</taxon>
        <taxon>Agaricomycetidae</taxon>
        <taxon>Agaricales</taxon>
        <taxon>Marasmiineae</taxon>
        <taxon>Omphalotaceae</taxon>
        <taxon>Marasmiellus</taxon>
    </lineage>
</organism>
<dbReference type="InterPro" id="IPR029047">
    <property type="entry name" value="HSP70_peptide-bd_sf"/>
</dbReference>
<dbReference type="Pfam" id="PF00012">
    <property type="entry name" value="HSP70"/>
    <property type="match status" value="1"/>
</dbReference>
<feature type="compositionally biased region" description="Low complexity" evidence="5">
    <location>
        <begin position="833"/>
        <end position="863"/>
    </location>
</feature>
<dbReference type="PRINTS" id="PR00301">
    <property type="entry name" value="HEATSHOCK70"/>
</dbReference>
<dbReference type="Proteomes" id="UP001498398">
    <property type="component" value="Unassembled WGS sequence"/>
</dbReference>
<evidence type="ECO:0000313" key="7">
    <source>
        <dbReference type="EMBL" id="KAK7441774.1"/>
    </source>
</evidence>
<keyword evidence="9" id="KW-1185">Reference proteome</keyword>
<keyword evidence="3" id="KW-0067">ATP-binding</keyword>
<evidence type="ECO:0000256" key="6">
    <source>
        <dbReference type="SAM" id="SignalP"/>
    </source>
</evidence>
<evidence type="ECO:0000256" key="3">
    <source>
        <dbReference type="ARBA" id="ARBA00022840"/>
    </source>
</evidence>
<dbReference type="EMBL" id="JBANRG010000061">
    <property type="protein sequence ID" value="KAK7441774.1"/>
    <property type="molecule type" value="Genomic_DNA"/>
</dbReference>
<dbReference type="Gene3D" id="3.30.30.30">
    <property type="match status" value="1"/>
</dbReference>
<dbReference type="SUPFAM" id="SSF100934">
    <property type="entry name" value="Heat shock protein 70kD (HSP70), C-terminal subdomain"/>
    <property type="match status" value="1"/>
</dbReference>
<dbReference type="InterPro" id="IPR013126">
    <property type="entry name" value="Hsp_70_fam"/>
</dbReference>
<dbReference type="EMBL" id="JBANRG010000015">
    <property type="protein sequence ID" value="KAK7460484.1"/>
    <property type="molecule type" value="Genomic_DNA"/>
</dbReference>
<dbReference type="Gene3D" id="3.90.640.10">
    <property type="entry name" value="Actin, Chain A, domain 4"/>
    <property type="match status" value="1"/>
</dbReference>
<evidence type="ECO:0000313" key="9">
    <source>
        <dbReference type="Proteomes" id="UP001498398"/>
    </source>
</evidence>
<dbReference type="PANTHER" id="PTHR45639">
    <property type="entry name" value="HSC70CB, ISOFORM G-RELATED"/>
    <property type="match status" value="1"/>
</dbReference>
<feature type="region of interest" description="Disordered" evidence="5">
    <location>
        <begin position="548"/>
        <end position="595"/>
    </location>
</feature>
<dbReference type="Gene3D" id="1.20.1270.10">
    <property type="match status" value="1"/>
</dbReference>
<evidence type="ECO:0000313" key="8">
    <source>
        <dbReference type="EMBL" id="KAK7460484.1"/>
    </source>
</evidence>
<evidence type="ECO:0000256" key="1">
    <source>
        <dbReference type="ARBA" id="ARBA00022741"/>
    </source>
</evidence>
<name>A0ABR1JKQ0_9AGAR</name>
<keyword evidence="1" id="KW-0547">Nucleotide-binding</keyword>
<evidence type="ECO:0000256" key="2">
    <source>
        <dbReference type="ARBA" id="ARBA00022824"/>
    </source>
</evidence>
<dbReference type="SUPFAM" id="SSF53067">
    <property type="entry name" value="Actin-like ATPase domain"/>
    <property type="match status" value="2"/>
</dbReference>
<dbReference type="PANTHER" id="PTHR45639:SF3">
    <property type="entry name" value="HYPOXIA UP-REGULATED PROTEIN 1"/>
    <property type="match status" value="1"/>
</dbReference>
<reference evidence="8 9" key="1">
    <citation type="submission" date="2024-01" db="EMBL/GenBank/DDBJ databases">
        <title>A draft genome for the cacao thread blight pathogen Marasmiellus scandens.</title>
        <authorList>
            <person name="Baruah I.K."/>
            <person name="Leung J."/>
            <person name="Bukari Y."/>
            <person name="Amoako-Attah I."/>
            <person name="Meinhardt L.W."/>
            <person name="Bailey B.A."/>
            <person name="Cohen S.P."/>
        </authorList>
    </citation>
    <scope>NUCLEOTIDE SEQUENCE [LARGE SCALE GENOMIC DNA]</scope>
    <source>
        <strain evidence="8 9">GH-19</strain>
    </source>
</reference>
<evidence type="ECO:0000256" key="4">
    <source>
        <dbReference type="ARBA" id="ARBA00023186"/>
    </source>
</evidence>
<evidence type="ECO:0000256" key="5">
    <source>
        <dbReference type="SAM" id="MobiDB-lite"/>
    </source>
</evidence>
<keyword evidence="2" id="KW-0256">Endoplasmic reticulum</keyword>
<sequence>MYALKLWHILCLLVLALPSTTLAAVLAIDYGADFIKASLMKPGVPFDVLLNKDSKRKIQASVAWKNGDRIFGSDAFNLASRFPSDSFSSLKLLQAAPYNSEAVSYFSTVSPAEIRETSRSTVALRRSDGTEWSVEELIAMQFSYIKGLAEAVAGEKVFDTIVTVPPYYSQFERDAVADAIEIAGLRTLALINDGTAVAVNYAMTRSFPSPEYHVIYDAGASSIKATVVQFAMDHKVSPPGTQITVSGVGYDRRVGGIELDRRLREILADKFIGKHQKNIRKDKKGMTKLWKEAGRVKAILSANTEAMSTVESLAFDIDFKSKVTRAEFEEACHDLKGRYAQPILDAVHNAGLTLDKISSVIFTGGSTRTPMIQAAVKAAVGEDKIAMNVNADEAAVLGAALHGASLSRQFKTKDIKITDIIVHDVQASYFASAPSSSGRPRTITSTLFPMGSKVGTKKTLTFKRTEDFDIQFDYKDEVAPGFPKRMLEVELSGVAEALGNLTELGAIDPVVKATVSLSQSGFVSVAEAIATGEIKDDSIAGKIKGLFGAGSSSSSEDEQTAENTPPRETESSSESASASSSSASSSASAEPKVDKKTLKDLSTIQLNTTVHFTSLSPMTLEQKQTARSRLRAVDQEEAAKVRKEEARNTLESYLYRLRDLLDEENKDTPFKQCSQPSERSALTAKLEETFEWLHDKGDYAETSQLLDKRLSLETMERPIIHRYQEIEAFPQALNNSQMWNWSTRLFLTEARQNLTAEQEAGFPSRWTKEELDSLEKTLKEHETWLNTWVEKQKSVKSNQDPVIETTEMKARAKVLQTQLEKLWKRKVPKVKKTSTSTSATSTSETAKQTANESSSNESTSEGEIPQDQVPIQPPSGHDEL</sequence>
<dbReference type="CDD" id="cd10230">
    <property type="entry name" value="ASKHA_NBD_HSP70_HYOU1"/>
    <property type="match status" value="1"/>
</dbReference>
<feature type="compositionally biased region" description="Low complexity" evidence="5">
    <location>
        <begin position="572"/>
        <end position="590"/>
    </location>
</feature>
<dbReference type="InterPro" id="IPR043129">
    <property type="entry name" value="ATPase_NBD"/>
</dbReference>
<gene>
    <name evidence="8" type="primary">LHS1_1</name>
    <name evidence="7" type="synonym">LHS1_2</name>
    <name evidence="8" type="ORF">VKT23_009203</name>
    <name evidence="7" type="ORF">VKT23_016437</name>
</gene>
<keyword evidence="6" id="KW-0732">Signal</keyword>
<dbReference type="Gene3D" id="2.60.34.10">
    <property type="entry name" value="Substrate Binding Domain Of DNAk, Chain A, domain 1"/>
    <property type="match status" value="1"/>
</dbReference>
<proteinExistence type="predicted"/>
<feature type="region of interest" description="Disordered" evidence="5">
    <location>
        <begin position="826"/>
        <end position="880"/>
    </location>
</feature>
<dbReference type="InterPro" id="IPR029048">
    <property type="entry name" value="HSP70_C_sf"/>
</dbReference>
<dbReference type="Gene3D" id="3.30.420.40">
    <property type="match status" value="2"/>
</dbReference>
<accession>A0ABR1JKQ0</accession>
<keyword evidence="4" id="KW-0143">Chaperone</keyword>